<evidence type="ECO:0000259" key="1">
    <source>
        <dbReference type="PROSITE" id="PS50878"/>
    </source>
</evidence>
<dbReference type="Proteomes" id="UP000284472">
    <property type="component" value="Unassembled WGS sequence"/>
</dbReference>
<feature type="domain" description="Reverse transcriptase" evidence="1">
    <location>
        <begin position="1"/>
        <end position="297"/>
    </location>
</feature>
<dbReference type="InterPro" id="IPR043502">
    <property type="entry name" value="DNA/RNA_pol_sf"/>
</dbReference>
<dbReference type="InterPro" id="IPR051083">
    <property type="entry name" value="GrpII_Intron_Splice-Mob/Def"/>
</dbReference>
<dbReference type="PROSITE" id="PS50878">
    <property type="entry name" value="RT_POL"/>
    <property type="match status" value="1"/>
</dbReference>
<gene>
    <name evidence="2" type="ORF">DW812_01400</name>
</gene>
<proteinExistence type="predicted"/>
<dbReference type="PANTHER" id="PTHR34047:SF8">
    <property type="entry name" value="PROTEIN YKFC"/>
    <property type="match status" value="1"/>
</dbReference>
<dbReference type="InterPro" id="IPR043128">
    <property type="entry name" value="Rev_trsase/Diguanyl_cyclase"/>
</dbReference>
<evidence type="ECO:0000313" key="3">
    <source>
        <dbReference type="Proteomes" id="UP000284472"/>
    </source>
</evidence>
<dbReference type="Gene3D" id="3.30.70.270">
    <property type="match status" value="1"/>
</dbReference>
<dbReference type="EMBL" id="QSIR01000001">
    <property type="protein sequence ID" value="RHD09433.1"/>
    <property type="molecule type" value="Genomic_DNA"/>
</dbReference>
<dbReference type="SUPFAM" id="SSF56672">
    <property type="entry name" value="DNA/RNA polymerases"/>
    <property type="match status" value="1"/>
</dbReference>
<dbReference type="PANTHER" id="PTHR34047">
    <property type="entry name" value="NUCLEAR INTRON MATURASE 1, MITOCHONDRIAL-RELATED"/>
    <property type="match status" value="1"/>
</dbReference>
<dbReference type="RefSeq" id="WP_118043629.1">
    <property type="nucleotide sequence ID" value="NZ_QSIR01000001.1"/>
</dbReference>
<reference evidence="2 3" key="1">
    <citation type="submission" date="2018-08" db="EMBL/GenBank/DDBJ databases">
        <title>A genome reference for cultivated species of the human gut microbiota.</title>
        <authorList>
            <person name="Zou Y."/>
            <person name="Xue W."/>
            <person name="Luo G."/>
        </authorList>
    </citation>
    <scope>NUCLEOTIDE SEQUENCE [LARGE SCALE GENOMIC DNA]</scope>
    <source>
        <strain evidence="2 3">AM32-6</strain>
    </source>
</reference>
<evidence type="ECO:0000313" key="2">
    <source>
        <dbReference type="EMBL" id="RHD09433.1"/>
    </source>
</evidence>
<accession>A0A414DFK5</accession>
<dbReference type="InterPro" id="IPR000477">
    <property type="entry name" value="RT_dom"/>
</dbReference>
<dbReference type="Pfam" id="PF00078">
    <property type="entry name" value="RVT_1"/>
    <property type="match status" value="1"/>
</dbReference>
<dbReference type="AlphaFoldDB" id="A0A414DFK5"/>
<sequence>MQLQKLKNIVWTKRIGHLFERVTDIENIKLAIRRASKRKTQRPSVQRILNDLEGYARKIQEMLLNETFVPAKYTIREIYDGIKKKKRVIAVPRFYPDQCIHHAFVQVFREIVEHGADKFSCGCVPGKGTDGARKMIKHWIKSDPIGTSKVLKLDVHHCYPTMNHEALRQKLEKKIKDRKFLNLAFKLIASYQQPMADHTRMLPEVDAVGIPVGLYTSPWFCNFFFQDIDHMIAEKTGAKHHTRYVDDIVLFDSNKRRLHKALRMIADELRKVKMQVKANWQVFPLKDRPLDFLGYKFHAGAWTTLRKSIMFRISHKAKKISKISYISPTNASGMISYMGFIYNSDSWNFWKERVKPFINLKLLKGVVSNENRKQHQAACAA</sequence>
<name>A0A414DFK5_MEDGN</name>
<organism evidence="2 3">
    <name type="scientific">Mediterraneibacter gnavus</name>
    <name type="common">Ruminococcus gnavus</name>
    <dbReference type="NCBI Taxonomy" id="33038"/>
    <lineage>
        <taxon>Bacteria</taxon>
        <taxon>Bacillati</taxon>
        <taxon>Bacillota</taxon>
        <taxon>Clostridia</taxon>
        <taxon>Lachnospirales</taxon>
        <taxon>Lachnospiraceae</taxon>
        <taxon>Mediterraneibacter</taxon>
    </lineage>
</organism>
<comment type="caution">
    <text evidence="2">The sequence shown here is derived from an EMBL/GenBank/DDBJ whole genome shotgun (WGS) entry which is preliminary data.</text>
</comment>
<dbReference type="CDD" id="cd01646">
    <property type="entry name" value="RT_Bac_retron_I"/>
    <property type="match status" value="1"/>
</dbReference>
<protein>
    <recommendedName>
        <fullName evidence="1">Reverse transcriptase domain-containing protein</fullName>
    </recommendedName>
</protein>